<dbReference type="Proteomes" id="UP001169862">
    <property type="component" value="Unassembled WGS sequence"/>
</dbReference>
<dbReference type="SUPFAM" id="SSF109755">
    <property type="entry name" value="PhoU-like"/>
    <property type="match status" value="1"/>
</dbReference>
<name>A0AAW7XJR3_9GAMM</name>
<feature type="domain" description="PhoU" evidence="7">
    <location>
        <begin position="28"/>
        <end position="113"/>
    </location>
</feature>
<proteinExistence type="inferred from homology"/>
<protein>
    <recommendedName>
        <fullName evidence="6">Phosphate-specific transport system accessory protein PhoU</fullName>
    </recommendedName>
</protein>
<comment type="function">
    <text evidence="6">Plays a role in the regulation of phosphate uptake.</text>
</comment>
<dbReference type="GO" id="GO:0005737">
    <property type="term" value="C:cytoplasm"/>
    <property type="evidence" value="ECO:0007669"/>
    <property type="project" value="UniProtKB-SubCell"/>
</dbReference>
<comment type="similarity">
    <text evidence="2 6">Belongs to the PhoU family.</text>
</comment>
<evidence type="ECO:0000256" key="5">
    <source>
        <dbReference type="ARBA" id="ARBA00022592"/>
    </source>
</evidence>
<dbReference type="RefSeq" id="WP_075174082.1">
    <property type="nucleotide sequence ID" value="NZ_CAXHZV010000013.1"/>
</dbReference>
<dbReference type="Gene3D" id="1.20.58.220">
    <property type="entry name" value="Phosphate transport system protein phou homolog 2, domain 2"/>
    <property type="match status" value="2"/>
</dbReference>
<evidence type="ECO:0000313" key="11">
    <source>
        <dbReference type="Proteomes" id="UP001177341"/>
    </source>
</evidence>
<dbReference type="EMBL" id="JAUOPG010000003">
    <property type="protein sequence ID" value="MDO6453292.1"/>
    <property type="molecule type" value="Genomic_DNA"/>
</dbReference>
<evidence type="ECO:0000313" key="10">
    <source>
        <dbReference type="Proteomes" id="UP001169862"/>
    </source>
</evidence>
<evidence type="ECO:0000256" key="6">
    <source>
        <dbReference type="PIRNR" id="PIRNR003107"/>
    </source>
</evidence>
<dbReference type="NCBIfam" id="TIGR02135">
    <property type="entry name" value="phoU_full"/>
    <property type="match status" value="1"/>
</dbReference>
<dbReference type="InterPro" id="IPR026022">
    <property type="entry name" value="PhoU_dom"/>
</dbReference>
<keyword evidence="4 6" id="KW-0963">Cytoplasm</keyword>
<keyword evidence="3 6" id="KW-0813">Transport</keyword>
<keyword evidence="5 6" id="KW-0592">Phosphate transport</keyword>
<keyword evidence="11" id="KW-1185">Reference proteome</keyword>
<dbReference type="PANTHER" id="PTHR42930:SF3">
    <property type="entry name" value="PHOSPHATE-SPECIFIC TRANSPORT SYSTEM ACCESSORY PROTEIN PHOU"/>
    <property type="match status" value="1"/>
</dbReference>
<dbReference type="Pfam" id="PF01895">
    <property type="entry name" value="PhoU"/>
    <property type="match status" value="2"/>
</dbReference>
<dbReference type="InterPro" id="IPR028366">
    <property type="entry name" value="PhoU"/>
</dbReference>
<dbReference type="PIRSF" id="PIRSF003107">
    <property type="entry name" value="PhoU"/>
    <property type="match status" value="1"/>
</dbReference>
<dbReference type="GeneID" id="89457934"/>
<dbReference type="AlphaFoldDB" id="A0AAW7XJR3"/>
<comment type="subcellular location">
    <subcellularLocation>
        <location evidence="1 6">Cytoplasm</location>
    </subcellularLocation>
</comment>
<organism evidence="8 10">
    <name type="scientific">Neptunomonas phycophila</name>
    <dbReference type="NCBI Taxonomy" id="1572645"/>
    <lineage>
        <taxon>Bacteria</taxon>
        <taxon>Pseudomonadati</taxon>
        <taxon>Pseudomonadota</taxon>
        <taxon>Gammaproteobacteria</taxon>
        <taxon>Oceanospirillales</taxon>
        <taxon>Oceanospirillaceae</taxon>
        <taxon>Neptunomonas</taxon>
    </lineage>
</organism>
<evidence type="ECO:0000256" key="1">
    <source>
        <dbReference type="ARBA" id="ARBA00004496"/>
    </source>
</evidence>
<evidence type="ECO:0000259" key="7">
    <source>
        <dbReference type="Pfam" id="PF01895"/>
    </source>
</evidence>
<dbReference type="GO" id="GO:0045936">
    <property type="term" value="P:negative regulation of phosphate metabolic process"/>
    <property type="evidence" value="ECO:0007669"/>
    <property type="project" value="InterPro"/>
</dbReference>
<comment type="subunit">
    <text evidence="6">Homodimer.</text>
</comment>
<sequence>MELNKDSYSTHISQQFNDELELIRTELLTMGGIVERQVHDAVKALLTGDAELAEKSRRVDRQTNDMELMIDERCTMIIARRQPAASDLRLIVAISKAVNDLERMGDEASRICRHAIELVEEGDSQRGYQEVRHIGSLVSSMVKDVLTAFARNDTELAYHVAKQDKAVDLEYRTAMRSIVTYMMEDSRAISSCLNVIWVLRSLERIGDHSRNIAEQLIYLVSGTDVRHAPLAEMREVAGATDKDDEEPA</sequence>
<evidence type="ECO:0000256" key="2">
    <source>
        <dbReference type="ARBA" id="ARBA00008107"/>
    </source>
</evidence>
<reference evidence="8" key="1">
    <citation type="submission" date="2023-07" db="EMBL/GenBank/DDBJ databases">
        <title>Genome content predicts the carbon catabolic preferences of heterotrophic bacteria.</title>
        <authorList>
            <person name="Gralka M."/>
        </authorList>
    </citation>
    <scope>NUCLEOTIDE SEQUENCE</scope>
    <source>
        <strain evidence="9">5G01</strain>
        <strain evidence="8">I2M16</strain>
    </source>
</reference>
<feature type="domain" description="PhoU" evidence="7">
    <location>
        <begin position="131"/>
        <end position="215"/>
    </location>
</feature>
<evidence type="ECO:0000256" key="4">
    <source>
        <dbReference type="ARBA" id="ARBA00022490"/>
    </source>
</evidence>
<dbReference type="GO" id="GO:0030643">
    <property type="term" value="P:intracellular phosphate ion homeostasis"/>
    <property type="evidence" value="ECO:0007669"/>
    <property type="project" value="InterPro"/>
</dbReference>
<comment type="caution">
    <text evidence="8">The sequence shown here is derived from an EMBL/GenBank/DDBJ whole genome shotgun (WGS) entry which is preliminary data.</text>
</comment>
<evidence type="ECO:0000256" key="3">
    <source>
        <dbReference type="ARBA" id="ARBA00022448"/>
    </source>
</evidence>
<evidence type="ECO:0000313" key="9">
    <source>
        <dbReference type="EMBL" id="MDP2522862.1"/>
    </source>
</evidence>
<dbReference type="FunFam" id="1.20.58.220:FF:000001">
    <property type="entry name" value="Phosphate-specific transport system accessory protein PhoU"/>
    <property type="match status" value="1"/>
</dbReference>
<evidence type="ECO:0000313" key="8">
    <source>
        <dbReference type="EMBL" id="MDO6453292.1"/>
    </source>
</evidence>
<dbReference type="GO" id="GO:0006817">
    <property type="term" value="P:phosphate ion transport"/>
    <property type="evidence" value="ECO:0007669"/>
    <property type="project" value="UniProtKB-KW"/>
</dbReference>
<dbReference type="PANTHER" id="PTHR42930">
    <property type="entry name" value="PHOSPHATE-SPECIFIC TRANSPORT SYSTEM ACCESSORY PROTEIN PHOU"/>
    <property type="match status" value="1"/>
</dbReference>
<dbReference type="EMBL" id="JAUYVO010000006">
    <property type="protein sequence ID" value="MDP2522862.1"/>
    <property type="molecule type" value="Genomic_DNA"/>
</dbReference>
<dbReference type="InterPro" id="IPR038078">
    <property type="entry name" value="PhoU-like_sf"/>
</dbReference>
<gene>
    <name evidence="8" type="primary">phoU</name>
    <name evidence="8" type="ORF">Q4490_06920</name>
    <name evidence="9" type="ORF">Q8W30_09810</name>
</gene>
<accession>A0AAW7XJR3</accession>
<dbReference type="FunFam" id="1.20.58.220:FF:000002">
    <property type="entry name" value="Phosphate-specific transport system accessory protein PhoU"/>
    <property type="match status" value="1"/>
</dbReference>
<dbReference type="Proteomes" id="UP001177341">
    <property type="component" value="Unassembled WGS sequence"/>
</dbReference>